<proteinExistence type="predicted"/>
<accession>A0A2P2DIU9</accession>
<keyword evidence="2" id="KW-1185">Reference proteome</keyword>
<protein>
    <submittedName>
        <fullName evidence="1">Uncharacterized protein</fullName>
    </submittedName>
</protein>
<dbReference type="Proteomes" id="UP000245206">
    <property type="component" value="Unassembled WGS sequence"/>
</dbReference>
<evidence type="ECO:0000313" key="2">
    <source>
        <dbReference type="Proteomes" id="UP000245206"/>
    </source>
</evidence>
<evidence type="ECO:0000313" key="1">
    <source>
        <dbReference type="EMBL" id="GBF44535.1"/>
    </source>
</evidence>
<sequence length="136" mass="15939">MANKERIEMEYIVEKKEASDEIKFLVGSIDRIHVSELINELTHFYLLDTFMKAINTLNNDNLFDFTNQIEVKSLEQLIIKFNSDLNGIKINPKITFEHLILQFPQRKKEFVDKYSDLERVNLSKIFDSIINALVAS</sequence>
<name>A0A2P2DIU9_9LEPT</name>
<dbReference type="AlphaFoldDB" id="A0A2P2DIU9"/>
<comment type="caution">
    <text evidence="1">The sequence shown here is derived from an EMBL/GenBank/DDBJ whole genome shotgun (WGS) entry which is preliminary data.</text>
</comment>
<reference evidence="2" key="1">
    <citation type="journal article" date="2019" name="Microbiol. Immunol.">
        <title>Molecular and phenotypic characterization of Leptospira johnsonii sp. nov., Leptospira ellinghausenii sp. nov. and Leptospira ryugenii sp. nov. isolated from soil and water in Japan.</title>
        <authorList>
            <person name="Masuzawa T."/>
            <person name="Saito M."/>
            <person name="Nakao R."/>
            <person name="Nikaido Y."/>
            <person name="Matsumoto M."/>
            <person name="Ogawa M."/>
            <person name="Yokoyama M."/>
            <person name="Hidaka Y."/>
            <person name="Tomita J."/>
            <person name="Sakakibara K."/>
            <person name="Suzuki K."/>
            <person name="Yasuda S."/>
            <person name="Sato H."/>
            <person name="Yamaguchi M."/>
            <person name="Yoshida S.I."/>
            <person name="Koizumi N."/>
            <person name="Kawamura Y."/>
        </authorList>
    </citation>
    <scope>NUCLEOTIDE SEQUENCE [LARGE SCALE GENOMIC DNA]</scope>
    <source>
        <strain evidence="2">E18</strain>
    </source>
</reference>
<organism evidence="1 2">
    <name type="scientific">Leptospira ellinghausenii</name>
    <dbReference type="NCBI Taxonomy" id="1917822"/>
    <lineage>
        <taxon>Bacteria</taxon>
        <taxon>Pseudomonadati</taxon>
        <taxon>Spirochaetota</taxon>
        <taxon>Spirochaetia</taxon>
        <taxon>Leptospirales</taxon>
        <taxon>Leptospiraceae</taxon>
        <taxon>Leptospira</taxon>
    </lineage>
</organism>
<gene>
    <name evidence="1" type="ORF">LPTSP2_38380</name>
</gene>
<dbReference type="EMBL" id="BFAZ01000014">
    <property type="protein sequence ID" value="GBF44535.1"/>
    <property type="molecule type" value="Genomic_DNA"/>
</dbReference>